<protein>
    <submittedName>
        <fullName evidence="7">PLP-dependent aminotransferase family protein</fullName>
    </submittedName>
</protein>
<accession>A0A545SWD4</accession>
<evidence type="ECO:0000259" key="6">
    <source>
        <dbReference type="PROSITE" id="PS50949"/>
    </source>
</evidence>
<gene>
    <name evidence="7" type="ORF">FIL88_06920</name>
</gene>
<keyword evidence="2" id="KW-0663">Pyridoxal phosphate</keyword>
<keyword evidence="7" id="KW-0808">Transferase</keyword>
<dbReference type="Proteomes" id="UP000315816">
    <property type="component" value="Unassembled WGS sequence"/>
</dbReference>
<dbReference type="InterPro" id="IPR004839">
    <property type="entry name" value="Aminotransferase_I/II_large"/>
</dbReference>
<dbReference type="GO" id="GO:0003677">
    <property type="term" value="F:DNA binding"/>
    <property type="evidence" value="ECO:0007669"/>
    <property type="project" value="UniProtKB-KW"/>
</dbReference>
<dbReference type="InterPro" id="IPR051446">
    <property type="entry name" value="HTH_trans_reg/aminotransferase"/>
</dbReference>
<keyword evidence="5" id="KW-0804">Transcription</keyword>
<dbReference type="PROSITE" id="PS50949">
    <property type="entry name" value="HTH_GNTR"/>
    <property type="match status" value="1"/>
</dbReference>
<dbReference type="PANTHER" id="PTHR46577:SF1">
    <property type="entry name" value="HTH-TYPE TRANSCRIPTIONAL REGULATORY PROTEIN GABR"/>
    <property type="match status" value="1"/>
</dbReference>
<evidence type="ECO:0000256" key="5">
    <source>
        <dbReference type="ARBA" id="ARBA00023163"/>
    </source>
</evidence>
<dbReference type="SUPFAM" id="SSF46785">
    <property type="entry name" value="Winged helix' DNA-binding domain"/>
    <property type="match status" value="1"/>
</dbReference>
<evidence type="ECO:0000256" key="2">
    <source>
        <dbReference type="ARBA" id="ARBA00022898"/>
    </source>
</evidence>
<dbReference type="SMART" id="SM00345">
    <property type="entry name" value="HTH_GNTR"/>
    <property type="match status" value="1"/>
</dbReference>
<organism evidence="7 8">
    <name type="scientific">Aliiroseovarius halocynthiae</name>
    <dbReference type="NCBI Taxonomy" id="985055"/>
    <lineage>
        <taxon>Bacteria</taxon>
        <taxon>Pseudomonadati</taxon>
        <taxon>Pseudomonadota</taxon>
        <taxon>Alphaproteobacteria</taxon>
        <taxon>Rhodobacterales</taxon>
        <taxon>Paracoccaceae</taxon>
        <taxon>Aliiroseovarius</taxon>
    </lineage>
</organism>
<dbReference type="CDD" id="cd07377">
    <property type="entry name" value="WHTH_GntR"/>
    <property type="match status" value="1"/>
</dbReference>
<keyword evidence="3" id="KW-0805">Transcription regulation</keyword>
<sequence>MRHLVTETATISATSAKAGSGRFVSRKASRSCRYVFPCSILNSKYCIDTMRLLCHGVLIQIESAPHNWNIVMGTIFSEELMEGRGPKYQRLADGLMAAIRSGTLPEGEKLPPVRELAWELKITPGTVARAYSILGNGGWVSAEVGRGTFVRPQNACPNSRPSSRTGNVKHQAHALHSEPETDFLFAPRLPDVGQVDIIRDALRATAELPESLLLRYPFYGSQSYLREALLAHIPEQERGGITADDIVVTNGGQNAIMLSMQTLLAEGTRVVMVEEHSYPGLRRAVELLGAKVVAVPMDEQGVDPQALAHVARSSGASLLFTMPEAHNPTCRVTDTARRHEVVDVARTLGFHVVQDDCYRLGPARGPSYRALLPEQSWFISSFSKTISPALRAGYVVTPSGWAGKLRRVVDVNYFGVSSPTAEVLYQVLSHPDLERSMMEMRQRNREYIQVAVNTLGRFELGWSHDVPFFWLKLPYGWRVSNFCQKAENKGIRVRPGDDFALRDGPSPQAVRISVNGQMPLDRFRSVLAELVELLDNPTDTLSV</sequence>
<keyword evidence="7" id="KW-0032">Aminotransferase</keyword>
<dbReference type="Pfam" id="PF00155">
    <property type="entry name" value="Aminotran_1_2"/>
    <property type="match status" value="1"/>
</dbReference>
<keyword evidence="4" id="KW-0238">DNA-binding</keyword>
<feature type="domain" description="HTH gntR-type" evidence="6">
    <location>
        <begin position="85"/>
        <end position="153"/>
    </location>
</feature>
<dbReference type="GO" id="GO:0003700">
    <property type="term" value="F:DNA-binding transcription factor activity"/>
    <property type="evidence" value="ECO:0007669"/>
    <property type="project" value="InterPro"/>
</dbReference>
<evidence type="ECO:0000256" key="1">
    <source>
        <dbReference type="ARBA" id="ARBA00005384"/>
    </source>
</evidence>
<dbReference type="InterPro" id="IPR015424">
    <property type="entry name" value="PyrdxlP-dep_Trfase"/>
</dbReference>
<reference evidence="7 8" key="1">
    <citation type="submission" date="2019-06" db="EMBL/GenBank/DDBJ databases">
        <title>A novel species of marine bacteria.</title>
        <authorList>
            <person name="Wang Y."/>
        </authorList>
    </citation>
    <scope>NUCLEOTIDE SEQUENCE [LARGE SCALE GENOMIC DNA]</scope>
    <source>
        <strain evidence="7 8">MA1-10</strain>
    </source>
</reference>
<dbReference type="CDD" id="cd00609">
    <property type="entry name" value="AAT_like"/>
    <property type="match status" value="1"/>
</dbReference>
<proteinExistence type="inferred from homology"/>
<dbReference type="PANTHER" id="PTHR46577">
    <property type="entry name" value="HTH-TYPE TRANSCRIPTIONAL REGULATORY PROTEIN GABR"/>
    <property type="match status" value="1"/>
</dbReference>
<dbReference type="GO" id="GO:0008483">
    <property type="term" value="F:transaminase activity"/>
    <property type="evidence" value="ECO:0007669"/>
    <property type="project" value="UniProtKB-KW"/>
</dbReference>
<dbReference type="AlphaFoldDB" id="A0A545SWD4"/>
<dbReference type="GO" id="GO:0030170">
    <property type="term" value="F:pyridoxal phosphate binding"/>
    <property type="evidence" value="ECO:0007669"/>
    <property type="project" value="InterPro"/>
</dbReference>
<dbReference type="Gene3D" id="3.40.640.10">
    <property type="entry name" value="Type I PLP-dependent aspartate aminotransferase-like (Major domain)"/>
    <property type="match status" value="1"/>
</dbReference>
<evidence type="ECO:0000313" key="8">
    <source>
        <dbReference type="Proteomes" id="UP000315816"/>
    </source>
</evidence>
<dbReference type="OrthoDB" id="9804020at2"/>
<dbReference type="InterPro" id="IPR000524">
    <property type="entry name" value="Tscrpt_reg_HTH_GntR"/>
</dbReference>
<evidence type="ECO:0000256" key="3">
    <source>
        <dbReference type="ARBA" id="ARBA00023015"/>
    </source>
</evidence>
<dbReference type="InterPro" id="IPR015421">
    <property type="entry name" value="PyrdxlP-dep_Trfase_major"/>
</dbReference>
<evidence type="ECO:0000313" key="7">
    <source>
        <dbReference type="EMBL" id="TQV69279.1"/>
    </source>
</evidence>
<comment type="caution">
    <text evidence="7">The sequence shown here is derived from an EMBL/GenBank/DDBJ whole genome shotgun (WGS) entry which is preliminary data.</text>
</comment>
<dbReference type="Gene3D" id="1.10.10.10">
    <property type="entry name" value="Winged helix-like DNA-binding domain superfamily/Winged helix DNA-binding domain"/>
    <property type="match status" value="1"/>
</dbReference>
<evidence type="ECO:0000256" key="4">
    <source>
        <dbReference type="ARBA" id="ARBA00023125"/>
    </source>
</evidence>
<dbReference type="InterPro" id="IPR036390">
    <property type="entry name" value="WH_DNA-bd_sf"/>
</dbReference>
<name>A0A545SWD4_9RHOB</name>
<dbReference type="EMBL" id="VICH01000004">
    <property type="protein sequence ID" value="TQV69279.1"/>
    <property type="molecule type" value="Genomic_DNA"/>
</dbReference>
<keyword evidence="8" id="KW-1185">Reference proteome</keyword>
<dbReference type="InterPro" id="IPR036388">
    <property type="entry name" value="WH-like_DNA-bd_sf"/>
</dbReference>
<comment type="similarity">
    <text evidence="1">In the C-terminal section; belongs to the class-I pyridoxal-phosphate-dependent aminotransferase family.</text>
</comment>
<dbReference type="Pfam" id="PF00392">
    <property type="entry name" value="GntR"/>
    <property type="match status" value="1"/>
</dbReference>
<dbReference type="SUPFAM" id="SSF53383">
    <property type="entry name" value="PLP-dependent transferases"/>
    <property type="match status" value="1"/>
</dbReference>